<accession>A0AAV9QRC6</accession>
<dbReference type="EMBL" id="JAHHUM010002912">
    <property type="protein sequence ID" value="KAK5599818.1"/>
    <property type="molecule type" value="Genomic_DNA"/>
</dbReference>
<feature type="region of interest" description="Disordered" evidence="1">
    <location>
        <begin position="1"/>
        <end position="70"/>
    </location>
</feature>
<evidence type="ECO:0000313" key="2">
    <source>
        <dbReference type="EMBL" id="KAK5599818.1"/>
    </source>
</evidence>
<feature type="compositionally biased region" description="Polar residues" evidence="1">
    <location>
        <begin position="177"/>
        <end position="196"/>
    </location>
</feature>
<comment type="caution">
    <text evidence="2">The sequence shown here is derived from an EMBL/GenBank/DDBJ whole genome shotgun (WGS) entry which is preliminary data.</text>
</comment>
<reference evidence="2 3" key="1">
    <citation type="submission" date="2021-06" db="EMBL/GenBank/DDBJ databases">
        <authorList>
            <person name="Palmer J.M."/>
        </authorList>
    </citation>
    <scope>NUCLEOTIDE SEQUENCE [LARGE SCALE GENOMIC DNA]</scope>
    <source>
        <strain evidence="2 3">MEX-2019</strain>
        <tissue evidence="2">Muscle</tissue>
    </source>
</reference>
<evidence type="ECO:0000256" key="1">
    <source>
        <dbReference type="SAM" id="MobiDB-lite"/>
    </source>
</evidence>
<sequence>MGLSVPHSTYDGSRLAIPCPGTGPLRRRSSPPLHTAVKPSSSSRRKKRRRGAPSCVSASEEESPTAAAATPGAVTSLLVGGRVAATKPASSSATALSLRLAAAPPMPSSPAPARCSEAAPDELEQQLRFFARQIKTFRKTSLLYSSPELMERIRQMEEDYGTAPTSGFQSAAAAASEQPTPGLQGAASEQPTSGLQSAAAAAAAAVEQPTSGLQSTAEFPEGPMGGLPPRPGPEHLLGFLLGVLMELRPDAQPDSPQPEMTPDPKSASTSSTRRRGRRKRDASAQVIGGPGDASASVHATESFVLGDASASVHATENFVLGDSSASVHATESFVLVLASEPRDEGSPGATSASEGSPGSQPVYEALVPGRPPELCFCFWCMFYSCSTLQIKYPNGGKADLPT</sequence>
<protein>
    <submittedName>
        <fullName evidence="2">Uncharacterized protein</fullName>
    </submittedName>
</protein>
<feature type="region of interest" description="Disordered" evidence="1">
    <location>
        <begin position="249"/>
        <end position="295"/>
    </location>
</feature>
<feature type="region of interest" description="Disordered" evidence="1">
    <location>
        <begin position="341"/>
        <end position="364"/>
    </location>
</feature>
<feature type="compositionally biased region" description="Polar residues" evidence="1">
    <location>
        <begin position="348"/>
        <end position="359"/>
    </location>
</feature>
<gene>
    <name evidence="2" type="ORF">CRENBAI_015067</name>
</gene>
<keyword evidence="3" id="KW-1185">Reference proteome</keyword>
<feature type="region of interest" description="Disordered" evidence="1">
    <location>
        <begin position="160"/>
        <end position="235"/>
    </location>
</feature>
<feature type="compositionally biased region" description="Polar residues" evidence="1">
    <location>
        <begin position="208"/>
        <end position="217"/>
    </location>
</feature>
<name>A0AAV9QRC6_9TELE</name>
<dbReference type="AlphaFoldDB" id="A0AAV9QRC6"/>
<dbReference type="Proteomes" id="UP001311232">
    <property type="component" value="Unassembled WGS sequence"/>
</dbReference>
<evidence type="ECO:0000313" key="3">
    <source>
        <dbReference type="Proteomes" id="UP001311232"/>
    </source>
</evidence>
<feature type="compositionally biased region" description="Polar residues" evidence="1">
    <location>
        <begin position="1"/>
        <end position="11"/>
    </location>
</feature>
<organism evidence="2 3">
    <name type="scientific">Crenichthys baileyi</name>
    <name type="common">White River springfish</name>
    <dbReference type="NCBI Taxonomy" id="28760"/>
    <lineage>
        <taxon>Eukaryota</taxon>
        <taxon>Metazoa</taxon>
        <taxon>Chordata</taxon>
        <taxon>Craniata</taxon>
        <taxon>Vertebrata</taxon>
        <taxon>Euteleostomi</taxon>
        <taxon>Actinopterygii</taxon>
        <taxon>Neopterygii</taxon>
        <taxon>Teleostei</taxon>
        <taxon>Neoteleostei</taxon>
        <taxon>Acanthomorphata</taxon>
        <taxon>Ovalentaria</taxon>
        <taxon>Atherinomorphae</taxon>
        <taxon>Cyprinodontiformes</taxon>
        <taxon>Goodeidae</taxon>
        <taxon>Crenichthys</taxon>
    </lineage>
</organism>
<proteinExistence type="predicted"/>